<dbReference type="EMBL" id="ASPP01004268">
    <property type="protein sequence ID" value="ETO32345.1"/>
    <property type="molecule type" value="Genomic_DNA"/>
</dbReference>
<organism evidence="1 2">
    <name type="scientific">Reticulomyxa filosa</name>
    <dbReference type="NCBI Taxonomy" id="46433"/>
    <lineage>
        <taxon>Eukaryota</taxon>
        <taxon>Sar</taxon>
        <taxon>Rhizaria</taxon>
        <taxon>Retaria</taxon>
        <taxon>Foraminifera</taxon>
        <taxon>Monothalamids</taxon>
        <taxon>Reticulomyxidae</taxon>
        <taxon>Reticulomyxa</taxon>
    </lineage>
</organism>
<dbReference type="Proteomes" id="UP000023152">
    <property type="component" value="Unassembled WGS sequence"/>
</dbReference>
<gene>
    <name evidence="1" type="ORF">RFI_04772</name>
</gene>
<keyword evidence="2" id="KW-1185">Reference proteome</keyword>
<dbReference type="AlphaFoldDB" id="X6P1B5"/>
<evidence type="ECO:0000313" key="2">
    <source>
        <dbReference type="Proteomes" id="UP000023152"/>
    </source>
</evidence>
<proteinExistence type="predicted"/>
<evidence type="ECO:0000313" key="1">
    <source>
        <dbReference type="EMBL" id="ETO32345.1"/>
    </source>
</evidence>
<name>X6P1B5_RETFI</name>
<protein>
    <submittedName>
        <fullName evidence="1">Uncharacterized protein</fullName>
    </submittedName>
</protein>
<comment type="caution">
    <text evidence="1">The sequence shown here is derived from an EMBL/GenBank/DDBJ whole genome shotgun (WGS) entry which is preliminary data.</text>
</comment>
<reference evidence="1 2" key="1">
    <citation type="journal article" date="2013" name="Curr. Biol.">
        <title>The Genome of the Foraminiferan Reticulomyxa filosa.</title>
        <authorList>
            <person name="Glockner G."/>
            <person name="Hulsmann N."/>
            <person name="Schleicher M."/>
            <person name="Noegel A.A."/>
            <person name="Eichinger L."/>
            <person name="Gallinger C."/>
            <person name="Pawlowski J."/>
            <person name="Sierra R."/>
            <person name="Euteneuer U."/>
            <person name="Pillet L."/>
            <person name="Moustafa A."/>
            <person name="Platzer M."/>
            <person name="Groth M."/>
            <person name="Szafranski K."/>
            <person name="Schliwa M."/>
        </authorList>
    </citation>
    <scope>NUCLEOTIDE SEQUENCE [LARGE SCALE GENOMIC DNA]</scope>
</reference>
<accession>X6P1B5</accession>
<sequence>MQEKHANVVGSMLPFTYSLHVQLRLLQREICPSMHTYQKCKPLHFFFFLLYVVKHLVDLNDSNNDEILYEGKDNVEIVEEVIIKYYYFKLKLIYKYKLQAQQINNNKKKKEHSKIKLLQ</sequence>